<protein>
    <recommendedName>
        <fullName evidence="1">Serine hydrolase domain-containing protein</fullName>
    </recommendedName>
</protein>
<name>A0A1D1ZNQ4_AUXPR</name>
<proteinExistence type="predicted"/>
<reference evidence="2" key="1">
    <citation type="submission" date="2015-08" db="EMBL/GenBank/DDBJ databases">
        <authorList>
            <person name="Babu N.S."/>
            <person name="Beckwith C.J."/>
            <person name="Beseler K.G."/>
            <person name="Brison A."/>
            <person name="Carone J.V."/>
            <person name="Caskin T.P."/>
            <person name="Diamond M."/>
            <person name="Durham M.E."/>
            <person name="Foxe J.M."/>
            <person name="Go M."/>
            <person name="Henderson B.A."/>
            <person name="Jones I.B."/>
            <person name="McGettigan J.A."/>
            <person name="Micheletti S.J."/>
            <person name="Nasrallah M.E."/>
            <person name="Ortiz D."/>
            <person name="Piller C.R."/>
            <person name="Privatt S.R."/>
            <person name="Schneider S.L."/>
            <person name="Sharp S."/>
            <person name="Smith T.C."/>
            <person name="Stanton J.D."/>
            <person name="Ullery H.E."/>
            <person name="Wilson R.J."/>
            <person name="Serrano M.G."/>
            <person name="Buck G."/>
            <person name="Lee V."/>
            <person name="Wang Y."/>
            <person name="Carvalho R."/>
            <person name="Voegtly L."/>
            <person name="Shi R."/>
            <person name="Duckworth R."/>
            <person name="Johnson A."/>
            <person name="Loviza R."/>
            <person name="Walstead R."/>
            <person name="Shah Z."/>
            <person name="Kiflezghi M."/>
            <person name="Wade K."/>
            <person name="Ball S.L."/>
            <person name="Bradley K.W."/>
            <person name="Asai D.J."/>
            <person name="Bowman C.A."/>
            <person name="Russell D.A."/>
            <person name="Pope W.H."/>
            <person name="Jacobs-Sera D."/>
            <person name="Hendrix R.W."/>
            <person name="Hatfull G.F."/>
        </authorList>
    </citation>
    <scope>NUCLEOTIDE SEQUENCE</scope>
</reference>
<dbReference type="AlphaFoldDB" id="A0A1D1ZNQ4"/>
<evidence type="ECO:0000313" key="2">
    <source>
        <dbReference type="EMBL" id="JAT68489.1"/>
    </source>
</evidence>
<feature type="domain" description="Serine hydrolase" evidence="1">
    <location>
        <begin position="1"/>
        <end position="199"/>
    </location>
</feature>
<dbReference type="EMBL" id="GDKF01006858">
    <property type="protein sequence ID" value="JAT71764.1"/>
    <property type="molecule type" value="Transcribed_RNA"/>
</dbReference>
<evidence type="ECO:0000313" key="3">
    <source>
        <dbReference type="EMBL" id="JAT71764.1"/>
    </source>
</evidence>
<dbReference type="PANTHER" id="PTHR22778">
    <property type="entry name" value="OVARIAN CANCER GENE-2 PROTEIN-RELATED"/>
    <property type="match status" value="1"/>
</dbReference>
<sequence>MARKLRVLAFHSFRTSSRIFQEQMQRVGLDKELEDLIEVTYINAPNRASGPIPEDVAPFFKGPYYEWWNVSQDKSGKWVIDDWEPAMKEAATAMREHGPFDGVMGFSQGGAMASLVVALQRSGERFQEFPRLKFILAFAGIKLRMKDLEYLYGSLHDVESCHIVGDRDPIKNMTNHLIESFDNPIVINHTRGHVVPQLAGHDLTTLRDFLQAQLAHPKL</sequence>
<dbReference type="InterPro" id="IPR005645">
    <property type="entry name" value="FSH-like_dom"/>
</dbReference>
<dbReference type="Gene3D" id="3.40.50.1820">
    <property type="entry name" value="alpha/beta hydrolase"/>
    <property type="match status" value="1"/>
</dbReference>
<gene>
    <name evidence="2" type="ORF">g.42042</name>
    <name evidence="3" type="ORF">g.42092</name>
</gene>
<dbReference type="InterPro" id="IPR029058">
    <property type="entry name" value="AB_hydrolase_fold"/>
</dbReference>
<dbReference type="EMBL" id="GDKF01010133">
    <property type="protein sequence ID" value="JAT68489.1"/>
    <property type="molecule type" value="Transcribed_RNA"/>
</dbReference>
<evidence type="ECO:0000259" key="1">
    <source>
        <dbReference type="Pfam" id="PF03959"/>
    </source>
</evidence>
<dbReference type="SUPFAM" id="SSF53474">
    <property type="entry name" value="alpha/beta-Hydrolases"/>
    <property type="match status" value="1"/>
</dbReference>
<accession>A0A1D1ZNQ4</accession>
<organism evidence="2">
    <name type="scientific">Auxenochlorella protothecoides</name>
    <name type="common">Green microalga</name>
    <name type="synonym">Chlorella protothecoides</name>
    <dbReference type="NCBI Taxonomy" id="3075"/>
    <lineage>
        <taxon>Eukaryota</taxon>
        <taxon>Viridiplantae</taxon>
        <taxon>Chlorophyta</taxon>
        <taxon>core chlorophytes</taxon>
        <taxon>Trebouxiophyceae</taxon>
        <taxon>Chlorellales</taxon>
        <taxon>Chlorellaceae</taxon>
        <taxon>Auxenochlorella</taxon>
    </lineage>
</organism>
<dbReference type="Pfam" id="PF03959">
    <property type="entry name" value="FSH1"/>
    <property type="match status" value="1"/>
</dbReference>
<dbReference type="PANTHER" id="PTHR22778:SF51">
    <property type="entry name" value="DIHYDROFOLATE REDUCTASE"/>
    <property type="match status" value="1"/>
</dbReference>